<dbReference type="FunFam" id="3.40.50.970:FF:000022">
    <property type="entry name" value="2-oxoglutarate ferredoxin oxidoreductase alpha subunit"/>
    <property type="match status" value="1"/>
</dbReference>
<accession>A0A2Z4Y3N5</accession>
<feature type="domain" description="Pyruvate/ketoisovalerate oxidoreductase catalytic" evidence="2">
    <location>
        <begin position="16"/>
        <end position="178"/>
    </location>
</feature>
<proteinExistence type="predicted"/>
<dbReference type="InterPro" id="IPR002869">
    <property type="entry name" value="Pyrv_flavodox_OxRed_cen"/>
</dbReference>
<dbReference type="GO" id="GO:0006979">
    <property type="term" value="P:response to oxidative stress"/>
    <property type="evidence" value="ECO:0007669"/>
    <property type="project" value="TreeGrafter"/>
</dbReference>
<dbReference type="EMBL" id="CP030759">
    <property type="protein sequence ID" value="AXA35342.1"/>
    <property type="molecule type" value="Genomic_DNA"/>
</dbReference>
<dbReference type="SUPFAM" id="SSF52518">
    <property type="entry name" value="Thiamin diphosphate-binding fold (THDP-binding)"/>
    <property type="match status" value="1"/>
</dbReference>
<dbReference type="CDD" id="cd07034">
    <property type="entry name" value="TPP_PYR_PFOR_IOR-alpha_like"/>
    <property type="match status" value="1"/>
</dbReference>
<dbReference type="Gene3D" id="3.40.50.970">
    <property type="match status" value="1"/>
</dbReference>
<dbReference type="InterPro" id="IPR009014">
    <property type="entry name" value="Transketo_C/PFOR_II"/>
</dbReference>
<dbReference type="NCBIfam" id="TIGR03710">
    <property type="entry name" value="OAFO_sf"/>
    <property type="match status" value="1"/>
</dbReference>
<protein>
    <submittedName>
        <fullName evidence="4">2-oxoglutarate oxidoreductase, alpha subunit</fullName>
    </submittedName>
</protein>
<organism evidence="4 5">
    <name type="scientific">Sumerlaea chitinivorans</name>
    <dbReference type="NCBI Taxonomy" id="2250252"/>
    <lineage>
        <taxon>Bacteria</taxon>
        <taxon>Candidatus Sumerlaeota</taxon>
        <taxon>Candidatus Sumerlaeia</taxon>
        <taxon>Candidatus Sumerlaeales</taxon>
        <taxon>Candidatus Sumerlaeaceae</taxon>
        <taxon>Candidatus Sumerlaea</taxon>
    </lineage>
</organism>
<dbReference type="AlphaFoldDB" id="A0A2Z4Y3N5"/>
<dbReference type="Gene3D" id="3.40.50.920">
    <property type="match status" value="1"/>
</dbReference>
<evidence type="ECO:0000313" key="5">
    <source>
        <dbReference type="Proteomes" id="UP000262583"/>
    </source>
</evidence>
<sequence>MDQQRDLVVRFEGDSGDGIVSMGRIFARAAARTGYHVYTYSTFLAVVRGGQVTFQARISDAPLWSQGSDPHILVALNRQAVAENANQLGKGALVIHPPFGAPCEEIPPDVEVLEIDFKEISESETGGARSKNIAALGVLLGILGFEKDPVAQIVSESFRGKGTDVTTANLNALDAGYEEGAKYAEHGARFSFPSPELRPRLLLSGNEAVALGALAAGVRFFAGYPITPASEIMEWLAGQLPKVGGVMIQAEDEIASLAMCLGASYGGVKAMTATSGPGLSLMIELLGLAGMAELPVVVVDVQRAGPSTGMPTKEAQGDLVLAAYGSHGEIPRVVIAPQTVADCFTQTVRAVNVAHQFHIPVIVLSSQSLSHRMQTIDPPDMSKLEIFEEPIYDPERDKTPFVRYPDTPDGLPVPRSIPGVPGGMYRCGGLEHNELGNPDFDPAVRRRMVSRRLKRMEAIANAFRGKTYRYDTAQATPWGLMSWGATAPVAMEAIRDLEKEGIAIRALLPHVLWPMPENAIRSFLASGIRTLFIAELNATAQFAEMLRAHFTRELLEHGIEVVTITKDEGLPFTPAEISHSIRSHLAKQSVSEVVQ</sequence>
<dbReference type="Pfam" id="PF01855">
    <property type="entry name" value="POR_N"/>
    <property type="match status" value="1"/>
</dbReference>
<keyword evidence="1" id="KW-0560">Oxidoreductase</keyword>
<evidence type="ECO:0000259" key="3">
    <source>
        <dbReference type="Pfam" id="PF01855"/>
    </source>
</evidence>
<dbReference type="Gene3D" id="3.40.920.10">
    <property type="entry name" value="Pyruvate-ferredoxin oxidoreductase, PFOR, domain III"/>
    <property type="match status" value="1"/>
</dbReference>
<dbReference type="SUPFAM" id="SSF53323">
    <property type="entry name" value="Pyruvate-ferredoxin oxidoreductase, PFOR, domain III"/>
    <property type="match status" value="1"/>
</dbReference>
<evidence type="ECO:0000313" key="4">
    <source>
        <dbReference type="EMBL" id="AXA35342.1"/>
    </source>
</evidence>
<evidence type="ECO:0000259" key="2">
    <source>
        <dbReference type="Pfam" id="PF01558"/>
    </source>
</evidence>
<gene>
    <name evidence="4" type="ORF">BRCON_0565</name>
</gene>
<dbReference type="InterPro" id="IPR029061">
    <property type="entry name" value="THDP-binding"/>
</dbReference>
<name>A0A2Z4Y3N5_SUMC1</name>
<dbReference type="InterPro" id="IPR002880">
    <property type="entry name" value="Pyrv_Fd/Flavodoxin_OxRdtase_N"/>
</dbReference>
<feature type="domain" description="Pyruvate flavodoxin/ferredoxin oxidoreductase pyrimidine binding" evidence="3">
    <location>
        <begin position="212"/>
        <end position="448"/>
    </location>
</feature>
<dbReference type="InterPro" id="IPR019752">
    <property type="entry name" value="Pyrv/ketoisovalerate_OxRed_cat"/>
</dbReference>
<dbReference type="InterPro" id="IPR050722">
    <property type="entry name" value="Pyruvate:ferred/Flavod_OxRd"/>
</dbReference>
<dbReference type="GO" id="GO:0016903">
    <property type="term" value="F:oxidoreductase activity, acting on the aldehyde or oxo group of donors"/>
    <property type="evidence" value="ECO:0007669"/>
    <property type="project" value="InterPro"/>
</dbReference>
<dbReference type="Proteomes" id="UP000262583">
    <property type="component" value="Chromosome"/>
</dbReference>
<dbReference type="PANTHER" id="PTHR32154">
    <property type="entry name" value="PYRUVATE-FLAVODOXIN OXIDOREDUCTASE-RELATED"/>
    <property type="match status" value="1"/>
</dbReference>
<dbReference type="SUPFAM" id="SSF52922">
    <property type="entry name" value="TK C-terminal domain-like"/>
    <property type="match status" value="1"/>
</dbReference>
<dbReference type="KEGG" id="schv:BRCON_0565"/>
<reference evidence="4 5" key="1">
    <citation type="submission" date="2018-05" db="EMBL/GenBank/DDBJ databases">
        <title>A metagenomic window into the 2 km-deep terrestrial subsurface aquifer revealed taxonomically and functionally diverse microbial community comprising novel uncultured bacterial lineages.</title>
        <authorList>
            <person name="Kadnikov V.V."/>
            <person name="Mardanov A.V."/>
            <person name="Beletsky A.V."/>
            <person name="Banks D."/>
            <person name="Pimenov N.V."/>
            <person name="Frank Y.A."/>
            <person name="Karnachuk O.V."/>
            <person name="Ravin N.V."/>
        </authorList>
    </citation>
    <scope>NUCLEOTIDE SEQUENCE [LARGE SCALE GENOMIC DNA]</scope>
    <source>
        <strain evidence="4">BY</strain>
    </source>
</reference>
<dbReference type="Pfam" id="PF01558">
    <property type="entry name" value="POR"/>
    <property type="match status" value="1"/>
</dbReference>
<evidence type="ECO:0000256" key="1">
    <source>
        <dbReference type="ARBA" id="ARBA00023002"/>
    </source>
</evidence>
<dbReference type="PANTHER" id="PTHR32154:SF20">
    <property type="entry name" value="2-OXOGLUTARATE OXIDOREDUCTASE SUBUNIT KORA"/>
    <property type="match status" value="1"/>
</dbReference>
<dbReference type="InterPro" id="IPR022367">
    <property type="entry name" value="2-oxoacid/accept_OxRdtase_asu"/>
</dbReference>